<evidence type="ECO:0000313" key="2">
    <source>
        <dbReference type="Proteomes" id="UP000005801"/>
    </source>
</evidence>
<dbReference type="EMBL" id="ABCS01000002">
    <property type="protein sequence ID" value="EDM81538.1"/>
    <property type="molecule type" value="Genomic_DNA"/>
</dbReference>
<evidence type="ECO:0000313" key="1">
    <source>
        <dbReference type="EMBL" id="EDM81538.1"/>
    </source>
</evidence>
<reference evidence="1 2" key="1">
    <citation type="submission" date="2007-06" db="EMBL/GenBank/DDBJ databases">
        <authorList>
            <person name="Shimkets L."/>
            <person name="Ferriera S."/>
            <person name="Johnson J."/>
            <person name="Kravitz S."/>
            <person name="Beeson K."/>
            <person name="Sutton G."/>
            <person name="Rogers Y.-H."/>
            <person name="Friedman R."/>
            <person name="Frazier M."/>
            <person name="Venter J.C."/>
        </authorList>
    </citation>
    <scope>NUCLEOTIDE SEQUENCE [LARGE SCALE GENOMIC DNA]</scope>
    <source>
        <strain evidence="1 2">SIR-1</strain>
    </source>
</reference>
<dbReference type="Proteomes" id="UP000005801">
    <property type="component" value="Unassembled WGS sequence"/>
</dbReference>
<dbReference type="RefSeq" id="WP_006969149.1">
    <property type="nucleotide sequence ID" value="NZ_ABCS01000002.1"/>
</dbReference>
<dbReference type="STRING" id="391625.PPSIR1_21514"/>
<accession>A6FXF0</accession>
<keyword evidence="2" id="KW-1185">Reference proteome</keyword>
<dbReference type="AlphaFoldDB" id="A6FXF0"/>
<comment type="caution">
    <text evidence="1">The sequence shown here is derived from an EMBL/GenBank/DDBJ whole genome shotgun (WGS) entry which is preliminary data.</text>
</comment>
<dbReference type="SUPFAM" id="SSF101898">
    <property type="entry name" value="NHL repeat"/>
    <property type="match status" value="1"/>
</dbReference>
<name>A6FXF0_9BACT</name>
<sequence length="323" mass="34099">MRPQPRALLRDCEVFTVPEHFSRRGRRHARPAPRPRLSLSLALVPALGCGDRLAADCEHGEDESAAALAERPWLLAIDESDPPEGDGQPVDALIRVRLDPGHEGEREVLCPSLALPPELPADTNFTSLVVQGERLYASALLETWGDTLVEVDPCTCTASVVGSYGFTQVAGLAAADELGGLFGLAAEGDALLTIDAANANAEALVELGADWGSNALSPARTDGAVELYALDARSDRLYTFRASDGLSMGSVPLSQPLLTAGLELHPEIERLYACGVEGRETALYELTPDSGALRMIADGVFASACDNLAAPSGPIACIPDDFE</sequence>
<organism evidence="1 2">
    <name type="scientific">Plesiocystis pacifica SIR-1</name>
    <dbReference type="NCBI Taxonomy" id="391625"/>
    <lineage>
        <taxon>Bacteria</taxon>
        <taxon>Pseudomonadati</taxon>
        <taxon>Myxococcota</taxon>
        <taxon>Polyangia</taxon>
        <taxon>Nannocystales</taxon>
        <taxon>Nannocystaceae</taxon>
        <taxon>Plesiocystis</taxon>
    </lineage>
</organism>
<gene>
    <name evidence="1" type="ORF">PPSIR1_21514</name>
</gene>
<proteinExistence type="predicted"/>
<protein>
    <submittedName>
        <fullName evidence="1">Uncharacterized protein</fullName>
    </submittedName>
</protein>